<evidence type="ECO:0000313" key="3">
    <source>
        <dbReference type="Proteomes" id="UP001174936"/>
    </source>
</evidence>
<dbReference type="PANTHER" id="PTHR40619:SF3">
    <property type="entry name" value="FUNGAL STAND N-TERMINAL GOODBYE DOMAIN-CONTAINING PROTEIN"/>
    <property type="match status" value="1"/>
</dbReference>
<evidence type="ECO:0000256" key="1">
    <source>
        <dbReference type="SAM" id="MobiDB-lite"/>
    </source>
</evidence>
<evidence type="ECO:0000313" key="2">
    <source>
        <dbReference type="EMBL" id="KAK0645611.1"/>
    </source>
</evidence>
<sequence>MTMSANAMNASAVVAPVPKPPLKRASVVFIDTQLPLSFPAFNKSPGAEYDPFSDRYLSRKSTANENDRQHIPARPSLPETEAMKFWSHIFPESMEKLKRDSDEPKALASSSYSIRSQKDWESVRRTLVRARDGYAGPTKEEAKSSKNNLFQRFLKTAYRRTADHSEQLRALAKIGEKIEYVSPVLAAVGILLDAASRASEGREQIMNAFDPTDLEHNFGDIEFFLSTFPKDAVIKDRSIDLVASIFKGIEDAVGFFISSPVSRGFKAVVKQSDYQKDLLESIDKITQCSDRLLQEGQKSDIYSSRAAHQTIISHIDRLLEAVFLNSERLKELADQDRGAKMLTIFKQLLDDAEEREVRKLEARERRFEQEIEERRRRLEERERKLEGVEEERERRERRRERRERRREERERKRLEMLGSIQDEIRRQNTPSPLLFPFLVGMNQSFPQQFPATYDPSTVSMPTSWYPPLSVPPMWLAPPQPFQQPTLPQLSSADILGILKTPALEQADLRRILDRRYQVDTRSRSNAEAVFLSKTFRGWLTKPKSTELLVHGNADDGDSEVSGVSLLTATLFQALASREKYISLVFFCGLHTEDDDEYVGGLAMVKSFIAQLLRQYEFTNLANLQEGGIELEQLRRGKIKTLCKLLFWLVSQLPEGIKVIYIVDQIGKYENDTHEAKMLTVLTTILEQVHDSEIACTVKVIATSDEATDAVRDVFRDDDKCQLDLDDLDDECPVLDEYGSGVKLPDDDDGDDSSTTSGSEE</sequence>
<name>A0AA39Y5V3_9PEZI</name>
<comment type="caution">
    <text evidence="2">The sequence shown here is derived from an EMBL/GenBank/DDBJ whole genome shotgun (WGS) entry which is preliminary data.</text>
</comment>
<keyword evidence="3" id="KW-1185">Reference proteome</keyword>
<gene>
    <name evidence="2" type="ORF">B0T16DRAFT_411573</name>
</gene>
<dbReference type="AlphaFoldDB" id="A0AA39Y5V3"/>
<feature type="compositionally biased region" description="Basic and acidic residues" evidence="1">
    <location>
        <begin position="381"/>
        <end position="394"/>
    </location>
</feature>
<dbReference type="Proteomes" id="UP001174936">
    <property type="component" value="Unassembled WGS sequence"/>
</dbReference>
<protein>
    <submittedName>
        <fullName evidence="2">Uncharacterized protein</fullName>
    </submittedName>
</protein>
<feature type="region of interest" description="Disordered" evidence="1">
    <location>
        <begin position="737"/>
        <end position="760"/>
    </location>
</feature>
<organism evidence="2 3">
    <name type="scientific">Cercophora newfieldiana</name>
    <dbReference type="NCBI Taxonomy" id="92897"/>
    <lineage>
        <taxon>Eukaryota</taxon>
        <taxon>Fungi</taxon>
        <taxon>Dikarya</taxon>
        <taxon>Ascomycota</taxon>
        <taxon>Pezizomycotina</taxon>
        <taxon>Sordariomycetes</taxon>
        <taxon>Sordariomycetidae</taxon>
        <taxon>Sordariales</taxon>
        <taxon>Lasiosphaeriaceae</taxon>
        <taxon>Cercophora</taxon>
    </lineage>
</organism>
<feature type="region of interest" description="Disordered" evidence="1">
    <location>
        <begin position="381"/>
        <end position="410"/>
    </location>
</feature>
<proteinExistence type="predicted"/>
<feature type="compositionally biased region" description="Basic residues" evidence="1">
    <location>
        <begin position="395"/>
        <end position="404"/>
    </location>
</feature>
<dbReference type="EMBL" id="JAULSV010000004">
    <property type="protein sequence ID" value="KAK0645611.1"/>
    <property type="molecule type" value="Genomic_DNA"/>
</dbReference>
<dbReference type="PANTHER" id="PTHR40619">
    <property type="entry name" value="FUNGAL STAND N-TERMINAL GOODBYE DOMAIN-CONTAINING PROTEIN"/>
    <property type="match status" value="1"/>
</dbReference>
<accession>A0AA39Y5V3</accession>
<reference evidence="2" key="1">
    <citation type="submission" date="2023-06" db="EMBL/GenBank/DDBJ databases">
        <title>Genome-scale phylogeny and comparative genomics of the fungal order Sordariales.</title>
        <authorList>
            <consortium name="Lawrence Berkeley National Laboratory"/>
            <person name="Hensen N."/>
            <person name="Bonometti L."/>
            <person name="Westerberg I."/>
            <person name="Brannstrom I.O."/>
            <person name="Guillou S."/>
            <person name="Cros-Aarteil S."/>
            <person name="Calhoun S."/>
            <person name="Haridas S."/>
            <person name="Kuo A."/>
            <person name="Mondo S."/>
            <person name="Pangilinan J."/>
            <person name="Riley R."/>
            <person name="Labutti K."/>
            <person name="Andreopoulos B."/>
            <person name="Lipzen A."/>
            <person name="Chen C."/>
            <person name="Yanf M."/>
            <person name="Daum C."/>
            <person name="Ng V."/>
            <person name="Clum A."/>
            <person name="Steindorff A."/>
            <person name="Ohm R."/>
            <person name="Martin F."/>
            <person name="Silar P."/>
            <person name="Natvig D."/>
            <person name="Lalanne C."/>
            <person name="Gautier V."/>
            <person name="Ament-Velasquez S.L."/>
            <person name="Kruys A."/>
            <person name="Hutchinson M.I."/>
            <person name="Powell A.J."/>
            <person name="Barry K."/>
            <person name="Miller A.N."/>
            <person name="Grigoriev I.V."/>
            <person name="Debuchy R."/>
            <person name="Gladieux P."/>
            <person name="Thoren M.H."/>
            <person name="Johannesson H."/>
        </authorList>
    </citation>
    <scope>NUCLEOTIDE SEQUENCE</scope>
    <source>
        <strain evidence="2">SMH2532-1</strain>
    </source>
</reference>